<keyword evidence="1" id="KW-0472">Membrane</keyword>
<evidence type="ECO:0000256" key="1">
    <source>
        <dbReference type="SAM" id="Phobius"/>
    </source>
</evidence>
<gene>
    <name evidence="2" type="ORF">AVDCRST_MAG26-144</name>
</gene>
<name>A0A6J4H1U4_9CHLR</name>
<accession>A0A6J4H1U4</accession>
<feature type="transmembrane region" description="Helical" evidence="1">
    <location>
        <begin position="95"/>
        <end position="116"/>
    </location>
</feature>
<dbReference type="AlphaFoldDB" id="A0A6J4H1U4"/>
<reference evidence="2" key="1">
    <citation type="submission" date="2020-02" db="EMBL/GenBank/DDBJ databases">
        <authorList>
            <person name="Meier V. D."/>
        </authorList>
    </citation>
    <scope>NUCLEOTIDE SEQUENCE</scope>
    <source>
        <strain evidence="2">AVDCRST_MAG26</strain>
    </source>
</reference>
<evidence type="ECO:0008006" key="3">
    <source>
        <dbReference type="Google" id="ProtNLM"/>
    </source>
</evidence>
<evidence type="ECO:0000313" key="2">
    <source>
        <dbReference type="EMBL" id="CAA9212013.1"/>
    </source>
</evidence>
<sequence length="153" mass="15406">MTWLDVVCILALALIAAGGYFQGLIRGLVRLLALLGGGGLAAVAVLKLDAAPSAPGTAAVAVAITTALLAVAGLLAWMLARSLPASAHESPVNRLLGVVPALALGFVLLAVLVGLAERVALTIETQAFIRAGALSGRLVQVVDTIEQLVAGIR</sequence>
<keyword evidence="1" id="KW-1133">Transmembrane helix</keyword>
<feature type="transmembrane region" description="Helical" evidence="1">
    <location>
        <begin position="28"/>
        <end position="46"/>
    </location>
</feature>
<protein>
    <recommendedName>
        <fullName evidence="3">Colicin V production protein</fullName>
    </recommendedName>
</protein>
<proteinExistence type="predicted"/>
<dbReference type="EMBL" id="CADCTK010000037">
    <property type="protein sequence ID" value="CAA9212013.1"/>
    <property type="molecule type" value="Genomic_DNA"/>
</dbReference>
<organism evidence="2">
    <name type="scientific">uncultured Chloroflexia bacterium</name>
    <dbReference type="NCBI Taxonomy" id="1672391"/>
    <lineage>
        <taxon>Bacteria</taxon>
        <taxon>Bacillati</taxon>
        <taxon>Chloroflexota</taxon>
        <taxon>Chloroflexia</taxon>
        <taxon>environmental samples</taxon>
    </lineage>
</organism>
<feature type="transmembrane region" description="Helical" evidence="1">
    <location>
        <begin position="58"/>
        <end position="80"/>
    </location>
</feature>
<keyword evidence="1" id="KW-0812">Transmembrane</keyword>